<accession>A0A5M3M8H3</accession>
<evidence type="ECO:0000256" key="1">
    <source>
        <dbReference type="SAM" id="MobiDB-lite"/>
    </source>
</evidence>
<evidence type="ECO:0000313" key="2">
    <source>
        <dbReference type="EMBL" id="EIW75174.1"/>
    </source>
</evidence>
<feature type="region of interest" description="Disordered" evidence="1">
    <location>
        <begin position="1"/>
        <end position="40"/>
    </location>
</feature>
<gene>
    <name evidence="2" type="ORF">CONPUDRAFT_169577</name>
</gene>
<dbReference type="KEGG" id="cput:CONPUDRAFT_169577"/>
<evidence type="ECO:0000313" key="3">
    <source>
        <dbReference type="Proteomes" id="UP000053558"/>
    </source>
</evidence>
<organism evidence="2 3">
    <name type="scientific">Coniophora puteana (strain RWD-64-598)</name>
    <name type="common">Brown rot fungus</name>
    <dbReference type="NCBI Taxonomy" id="741705"/>
    <lineage>
        <taxon>Eukaryota</taxon>
        <taxon>Fungi</taxon>
        <taxon>Dikarya</taxon>
        <taxon>Basidiomycota</taxon>
        <taxon>Agaricomycotina</taxon>
        <taxon>Agaricomycetes</taxon>
        <taxon>Agaricomycetidae</taxon>
        <taxon>Boletales</taxon>
        <taxon>Coniophorineae</taxon>
        <taxon>Coniophoraceae</taxon>
        <taxon>Coniophora</taxon>
    </lineage>
</organism>
<comment type="caution">
    <text evidence="2">The sequence shown here is derived from an EMBL/GenBank/DDBJ whole genome shotgun (WGS) entry which is preliminary data.</text>
</comment>
<dbReference type="GeneID" id="19206267"/>
<proteinExistence type="predicted"/>
<dbReference type="AlphaFoldDB" id="A0A5M3M8H3"/>
<feature type="compositionally biased region" description="Basic and acidic residues" evidence="1">
    <location>
        <begin position="1"/>
        <end position="10"/>
    </location>
</feature>
<dbReference type="EMBL" id="JH711589">
    <property type="protein sequence ID" value="EIW75174.1"/>
    <property type="molecule type" value="Genomic_DNA"/>
</dbReference>
<reference evidence="3" key="1">
    <citation type="journal article" date="2012" name="Science">
        <title>The Paleozoic origin of enzymatic lignin decomposition reconstructed from 31 fungal genomes.</title>
        <authorList>
            <person name="Floudas D."/>
            <person name="Binder M."/>
            <person name="Riley R."/>
            <person name="Barry K."/>
            <person name="Blanchette R.A."/>
            <person name="Henrissat B."/>
            <person name="Martinez A.T."/>
            <person name="Otillar R."/>
            <person name="Spatafora J.W."/>
            <person name="Yadav J.S."/>
            <person name="Aerts A."/>
            <person name="Benoit I."/>
            <person name="Boyd A."/>
            <person name="Carlson A."/>
            <person name="Copeland A."/>
            <person name="Coutinho P.M."/>
            <person name="de Vries R.P."/>
            <person name="Ferreira P."/>
            <person name="Findley K."/>
            <person name="Foster B."/>
            <person name="Gaskell J."/>
            <person name="Glotzer D."/>
            <person name="Gorecki P."/>
            <person name="Heitman J."/>
            <person name="Hesse C."/>
            <person name="Hori C."/>
            <person name="Igarashi K."/>
            <person name="Jurgens J.A."/>
            <person name="Kallen N."/>
            <person name="Kersten P."/>
            <person name="Kohler A."/>
            <person name="Kuees U."/>
            <person name="Kumar T.K.A."/>
            <person name="Kuo A."/>
            <person name="LaButti K."/>
            <person name="Larrondo L.F."/>
            <person name="Lindquist E."/>
            <person name="Ling A."/>
            <person name="Lombard V."/>
            <person name="Lucas S."/>
            <person name="Lundell T."/>
            <person name="Martin R."/>
            <person name="McLaughlin D.J."/>
            <person name="Morgenstern I."/>
            <person name="Morin E."/>
            <person name="Murat C."/>
            <person name="Nagy L.G."/>
            <person name="Nolan M."/>
            <person name="Ohm R.A."/>
            <person name="Patyshakuliyeva A."/>
            <person name="Rokas A."/>
            <person name="Ruiz-Duenas F.J."/>
            <person name="Sabat G."/>
            <person name="Salamov A."/>
            <person name="Samejima M."/>
            <person name="Schmutz J."/>
            <person name="Slot J.C."/>
            <person name="St John F."/>
            <person name="Stenlid J."/>
            <person name="Sun H."/>
            <person name="Sun S."/>
            <person name="Syed K."/>
            <person name="Tsang A."/>
            <person name="Wiebenga A."/>
            <person name="Young D."/>
            <person name="Pisabarro A."/>
            <person name="Eastwood D.C."/>
            <person name="Martin F."/>
            <person name="Cullen D."/>
            <person name="Grigoriev I.V."/>
            <person name="Hibbett D.S."/>
        </authorList>
    </citation>
    <scope>NUCLEOTIDE SEQUENCE [LARGE SCALE GENOMIC DNA]</scope>
    <source>
        <strain evidence="3">RWD-64-598 SS2</strain>
    </source>
</reference>
<dbReference type="Proteomes" id="UP000053558">
    <property type="component" value="Unassembled WGS sequence"/>
</dbReference>
<keyword evidence="3" id="KW-1185">Reference proteome</keyword>
<sequence length="121" mass="13590">MSQRNTREHQTPLSPPPTPARGGKQSGPSGRNDFEKSLCRTPDGYEKYRSLFVSDADLNALFKRLRLPESSWEEQRKQYDDSVNRRMAANGGKVSIQGKKPTPNDIYSDGFDMLPSLVSLS</sequence>
<protein>
    <submittedName>
        <fullName evidence="2">Uncharacterized protein</fullName>
    </submittedName>
</protein>
<dbReference type="RefSeq" id="XP_007774597.1">
    <property type="nucleotide sequence ID" value="XM_007776407.1"/>
</dbReference>
<name>A0A5M3M8H3_CONPW</name>